<dbReference type="InterPro" id="IPR030846">
    <property type="entry name" value="DnaG_bac"/>
</dbReference>
<dbReference type="PIRSF" id="PIRSF002811">
    <property type="entry name" value="DnaG"/>
    <property type="match status" value="1"/>
</dbReference>
<dbReference type="InterPro" id="IPR050219">
    <property type="entry name" value="DnaG_primase"/>
</dbReference>
<dbReference type="GO" id="GO:1990077">
    <property type="term" value="C:primosome complex"/>
    <property type="evidence" value="ECO:0007669"/>
    <property type="project" value="UniProtKB-KW"/>
</dbReference>
<comment type="function">
    <text evidence="12 13">RNA polymerase that catalyzes the synthesis of short RNA molecules used as primers for DNA polymerase during DNA replication.</text>
</comment>
<keyword evidence="4 12" id="KW-0548">Nucleotidyltransferase</keyword>
<dbReference type="HOGENOM" id="CLU_013501_3_3_0"/>
<dbReference type="SMART" id="SM00493">
    <property type="entry name" value="TOPRIM"/>
    <property type="match status" value="1"/>
</dbReference>
<sequence>MIPREVIDEINSRLDIKDIVGSYLSLKKTGKNYTALCPFHPEDTPSFFVFPATNTFHCFGCGAHGDPITFIQKYEHLTFIEAVKKAAVMAGIDVSKYLKKRELPLELQIFEDYHKRYHEILLNLPDNHVAWKYLNKRGINRDNAIKFELGFSNGSIKSLILDKMDISRDIGASLGIIRKDGSEVFSNRIIIPIKDDYGRIVAFAGRSINNEKPKYLNSPENKYFQKSNLLFLFDKSKNIIKREKYSILVEGYFDAIQMHINGFENTVAVLGSSFTQLHARKLIKYTDKIITMFDMDEAGRNATLRSLDYLISYGFQVAIAQYTEKDPDELIQKHGENGILNTLEQSKKFYDFIPEYFKDKYNLEDEFGVEQYLEKMAEWYIKFQRSKHVAVTDAFIKRIAIILLKPENTIKKAIENILKYKKFNKKVIPYISVEAEEKSEKNYNELDKQLIWLWIKHKKYRDMLLTHLKAEDFEGLGKEFFSFAKNGEDLSYILENGSEELIDLIKISWNFDYDIEPDKVFSSLIETVERLRKEREVKALRQKLKNTTDDREKKEIMKRIFDLLATLKKRGGGF</sequence>
<feature type="coiled-coil region" evidence="15">
    <location>
        <begin position="530"/>
        <end position="557"/>
    </location>
</feature>
<dbReference type="HAMAP" id="MF_00974">
    <property type="entry name" value="DNA_primase_DnaG"/>
    <property type="match status" value="1"/>
</dbReference>
<keyword evidence="11 12" id="KW-0804">Transcription</keyword>
<dbReference type="Gene3D" id="3.40.1360.10">
    <property type="match status" value="1"/>
</dbReference>
<name>H2J543_MARPK</name>
<keyword evidence="6 12" id="KW-0479">Metal-binding</keyword>
<dbReference type="STRING" id="443254.Marpi_1671"/>
<evidence type="ECO:0000256" key="15">
    <source>
        <dbReference type="SAM" id="Coils"/>
    </source>
</evidence>
<dbReference type="InterPro" id="IPR013264">
    <property type="entry name" value="DNAG_N"/>
</dbReference>
<dbReference type="GO" id="GO:0003677">
    <property type="term" value="F:DNA binding"/>
    <property type="evidence" value="ECO:0007669"/>
    <property type="project" value="UniProtKB-KW"/>
</dbReference>
<dbReference type="EMBL" id="CP003257">
    <property type="protein sequence ID" value="AEX86060.1"/>
    <property type="molecule type" value="Genomic_DNA"/>
</dbReference>
<evidence type="ECO:0000256" key="13">
    <source>
        <dbReference type="PIRNR" id="PIRNR002811"/>
    </source>
</evidence>
<keyword evidence="3 12" id="KW-0808">Transferase</keyword>
<evidence type="ECO:0000256" key="1">
    <source>
        <dbReference type="ARBA" id="ARBA00022478"/>
    </source>
</evidence>
<dbReference type="Proteomes" id="UP000007161">
    <property type="component" value="Chromosome"/>
</dbReference>
<dbReference type="GO" id="GO:0000428">
    <property type="term" value="C:DNA-directed RNA polymerase complex"/>
    <property type="evidence" value="ECO:0007669"/>
    <property type="project" value="UniProtKB-KW"/>
</dbReference>
<evidence type="ECO:0000256" key="8">
    <source>
        <dbReference type="ARBA" id="ARBA00022833"/>
    </source>
</evidence>
<dbReference type="InterPro" id="IPR002694">
    <property type="entry name" value="Znf_CHC2"/>
</dbReference>
<gene>
    <name evidence="12" type="primary">dnaG</name>
    <name evidence="17" type="ordered locus">Marpi_1671</name>
</gene>
<evidence type="ECO:0000313" key="17">
    <source>
        <dbReference type="EMBL" id="AEX86060.1"/>
    </source>
</evidence>
<dbReference type="EC" id="2.7.7.101" evidence="12"/>
<evidence type="ECO:0000256" key="9">
    <source>
        <dbReference type="ARBA" id="ARBA00022842"/>
    </source>
</evidence>
<evidence type="ECO:0000256" key="14">
    <source>
        <dbReference type="PIRSR" id="PIRSR002811-1"/>
    </source>
</evidence>
<proteinExistence type="inferred from homology"/>
<keyword evidence="5 12" id="KW-0235">DNA replication</keyword>
<evidence type="ECO:0000259" key="16">
    <source>
        <dbReference type="PROSITE" id="PS50880"/>
    </source>
</evidence>
<dbReference type="InterPro" id="IPR006171">
    <property type="entry name" value="TOPRIM_dom"/>
</dbReference>
<dbReference type="NCBIfam" id="TIGR01391">
    <property type="entry name" value="dnaG"/>
    <property type="match status" value="1"/>
</dbReference>
<dbReference type="Pfam" id="PF13155">
    <property type="entry name" value="Toprim_2"/>
    <property type="match status" value="1"/>
</dbReference>
<evidence type="ECO:0000256" key="2">
    <source>
        <dbReference type="ARBA" id="ARBA00022515"/>
    </source>
</evidence>
<dbReference type="FunFam" id="3.90.580.10:FF:000001">
    <property type="entry name" value="DNA primase"/>
    <property type="match status" value="1"/>
</dbReference>
<evidence type="ECO:0000256" key="5">
    <source>
        <dbReference type="ARBA" id="ARBA00022705"/>
    </source>
</evidence>
<dbReference type="SMART" id="SM00400">
    <property type="entry name" value="ZnF_CHCC"/>
    <property type="match status" value="1"/>
</dbReference>
<keyword evidence="1 12" id="KW-0240">DNA-directed RNA polymerase</keyword>
<dbReference type="KEGG" id="mpz:Marpi_1671"/>
<organism evidence="17 18">
    <name type="scientific">Marinitoga piezophila (strain DSM 14283 / JCM 11233 / KA3)</name>
    <dbReference type="NCBI Taxonomy" id="443254"/>
    <lineage>
        <taxon>Bacteria</taxon>
        <taxon>Thermotogati</taxon>
        <taxon>Thermotogota</taxon>
        <taxon>Thermotogae</taxon>
        <taxon>Petrotogales</taxon>
        <taxon>Petrotogaceae</taxon>
        <taxon>Marinitoga</taxon>
    </lineage>
</organism>
<dbReference type="GO" id="GO:0008270">
    <property type="term" value="F:zinc ion binding"/>
    <property type="evidence" value="ECO:0007669"/>
    <property type="project" value="UniProtKB-UniRule"/>
</dbReference>
<dbReference type="PROSITE" id="PS50880">
    <property type="entry name" value="TOPRIM"/>
    <property type="match status" value="1"/>
</dbReference>
<comment type="domain">
    <text evidence="12">Contains an N-terminal zinc-binding domain, a central core domain that contains the primase activity, and a C-terminal DnaB-binding domain.</text>
</comment>
<dbReference type="GO" id="GO:0003899">
    <property type="term" value="F:DNA-directed RNA polymerase activity"/>
    <property type="evidence" value="ECO:0007669"/>
    <property type="project" value="UniProtKB-UniRule"/>
</dbReference>
<evidence type="ECO:0000313" key="18">
    <source>
        <dbReference type="Proteomes" id="UP000007161"/>
    </source>
</evidence>
<dbReference type="InterPro" id="IPR034151">
    <property type="entry name" value="TOPRIM_DnaG_bac"/>
</dbReference>
<evidence type="ECO:0000256" key="11">
    <source>
        <dbReference type="ARBA" id="ARBA00023163"/>
    </source>
</evidence>
<evidence type="ECO:0000256" key="3">
    <source>
        <dbReference type="ARBA" id="ARBA00022679"/>
    </source>
</evidence>
<dbReference type="Pfam" id="PF08275">
    <property type="entry name" value="DNAG_N"/>
    <property type="match status" value="1"/>
</dbReference>
<dbReference type="Gene3D" id="3.90.980.10">
    <property type="entry name" value="DNA primase, catalytic core, N-terminal domain"/>
    <property type="match status" value="1"/>
</dbReference>
<dbReference type="RefSeq" id="WP_014297131.1">
    <property type="nucleotide sequence ID" value="NC_016751.1"/>
</dbReference>
<comment type="similarity">
    <text evidence="12 13">Belongs to the DnaG primase family.</text>
</comment>
<dbReference type="Gene3D" id="3.90.580.10">
    <property type="entry name" value="Zinc finger, CHC2-type domain"/>
    <property type="match status" value="1"/>
</dbReference>
<dbReference type="eggNOG" id="COG3579">
    <property type="taxonomic scope" value="Bacteria"/>
</dbReference>
<keyword evidence="15" id="KW-0175">Coiled coil</keyword>
<comment type="cofactor">
    <cofactor evidence="12 13 14">
        <name>Zn(2+)</name>
        <dbReference type="ChEBI" id="CHEBI:29105"/>
    </cofactor>
    <text evidence="12 13 14">Binds 1 zinc ion per monomer.</text>
</comment>
<dbReference type="PANTHER" id="PTHR30313">
    <property type="entry name" value="DNA PRIMASE"/>
    <property type="match status" value="1"/>
</dbReference>
<dbReference type="SUPFAM" id="SSF56731">
    <property type="entry name" value="DNA primase core"/>
    <property type="match status" value="1"/>
</dbReference>
<evidence type="ECO:0000256" key="12">
    <source>
        <dbReference type="HAMAP-Rule" id="MF_00974"/>
    </source>
</evidence>
<keyword evidence="7 12" id="KW-0863">Zinc-finger</keyword>
<dbReference type="InterPro" id="IPR036977">
    <property type="entry name" value="DNA_primase_Znf_CHC2"/>
</dbReference>
<dbReference type="InterPro" id="IPR037068">
    <property type="entry name" value="DNA_primase_core_N_sf"/>
</dbReference>
<reference evidence="18" key="2">
    <citation type="submission" date="2012-01" db="EMBL/GenBank/DDBJ databases">
        <title>Complete sequence of chromosome of Marinitoga piezophila KA3.</title>
        <authorList>
            <person name="Lucas S."/>
            <person name="Han J."/>
            <person name="Lapidus A."/>
            <person name="Cheng J.-F."/>
            <person name="Goodwin L."/>
            <person name="Pitluck S."/>
            <person name="Peters L."/>
            <person name="Mikhailova N."/>
            <person name="Teshima H."/>
            <person name="Detter J.C."/>
            <person name="Han C."/>
            <person name="Tapia R."/>
            <person name="Land M."/>
            <person name="Hauser L."/>
            <person name="Kyrpides N."/>
            <person name="Ivanova N."/>
            <person name="Pagani I."/>
            <person name="Jebbar M."/>
            <person name="Vannier P."/>
            <person name="Oger P."/>
            <person name="Cario A."/>
            <person name="Bartlett D."/>
            <person name="Noll K.M."/>
            <person name="Woyke T."/>
        </authorList>
    </citation>
    <scope>NUCLEOTIDE SEQUENCE [LARGE SCALE GENOMIC DNA]</scope>
    <source>
        <strain evidence="18">DSM 14283 / JCM 11233 / KA3</strain>
    </source>
</reference>
<dbReference type="PANTHER" id="PTHR30313:SF2">
    <property type="entry name" value="DNA PRIMASE"/>
    <property type="match status" value="1"/>
</dbReference>
<dbReference type="InterPro" id="IPR006295">
    <property type="entry name" value="DNA_primase_DnaG"/>
</dbReference>
<dbReference type="GO" id="GO:0005737">
    <property type="term" value="C:cytoplasm"/>
    <property type="evidence" value="ECO:0007669"/>
    <property type="project" value="TreeGrafter"/>
</dbReference>
<evidence type="ECO:0000256" key="6">
    <source>
        <dbReference type="ARBA" id="ARBA00022723"/>
    </source>
</evidence>
<dbReference type="SUPFAM" id="SSF57783">
    <property type="entry name" value="Zinc beta-ribbon"/>
    <property type="match status" value="1"/>
</dbReference>
<reference evidence="17 18" key="1">
    <citation type="journal article" date="2012" name="J. Bacteriol.">
        <title>Complete Genome Sequence of the Thermophilic, Piezophilic, Heterotrophic Bacterium Marinitoga piezophila KA3.</title>
        <authorList>
            <person name="Lucas S."/>
            <person name="Han J."/>
            <person name="Lapidus A."/>
            <person name="Cheng J.F."/>
            <person name="Goodwin L.A."/>
            <person name="Pitluck S."/>
            <person name="Peters L."/>
            <person name="Mikhailova N."/>
            <person name="Teshima H."/>
            <person name="Detter J.C."/>
            <person name="Han C."/>
            <person name="Tapia R."/>
            <person name="Land M."/>
            <person name="Hauser L."/>
            <person name="Kyrpides N.C."/>
            <person name="Ivanova N."/>
            <person name="Pagani I."/>
            <person name="Vannier P."/>
            <person name="Oger P."/>
            <person name="Bartlett D.H."/>
            <person name="Noll K.M."/>
            <person name="Woyke T."/>
            <person name="Jebbar M."/>
        </authorList>
    </citation>
    <scope>NUCLEOTIDE SEQUENCE [LARGE SCALE GENOMIC DNA]</scope>
    <source>
        <strain evidence="18">DSM 14283 / JCM 11233 / KA3</strain>
    </source>
</reference>
<evidence type="ECO:0000256" key="4">
    <source>
        <dbReference type="ARBA" id="ARBA00022695"/>
    </source>
</evidence>
<evidence type="ECO:0000256" key="10">
    <source>
        <dbReference type="ARBA" id="ARBA00023125"/>
    </source>
</evidence>
<feature type="zinc finger region" description="CHC2-type" evidence="12 14">
    <location>
        <begin position="37"/>
        <end position="61"/>
    </location>
</feature>
<comment type="subunit">
    <text evidence="12">Monomer. Interacts with DnaB.</text>
</comment>
<keyword evidence="18" id="KW-1185">Reference proteome</keyword>
<keyword evidence="10 12" id="KW-0238">DNA-binding</keyword>
<keyword evidence="2 12" id="KW-0639">Primosome</keyword>
<dbReference type="eggNOG" id="COG0358">
    <property type="taxonomic scope" value="Bacteria"/>
</dbReference>
<protein>
    <recommendedName>
        <fullName evidence="12 13">DNA primase</fullName>
        <ecNumber evidence="12">2.7.7.101</ecNumber>
    </recommendedName>
</protein>
<keyword evidence="9" id="KW-0460">Magnesium</keyword>
<dbReference type="AlphaFoldDB" id="H2J543"/>
<accession>H2J543</accession>
<dbReference type="GO" id="GO:0006269">
    <property type="term" value="P:DNA replication, synthesis of primer"/>
    <property type="evidence" value="ECO:0007669"/>
    <property type="project" value="UniProtKB-UniRule"/>
</dbReference>
<dbReference type="Pfam" id="PF01807">
    <property type="entry name" value="Zn_ribbon_DnaG"/>
    <property type="match status" value="1"/>
</dbReference>
<feature type="domain" description="Toprim" evidence="16">
    <location>
        <begin position="244"/>
        <end position="325"/>
    </location>
</feature>
<keyword evidence="8 12" id="KW-0862">Zinc</keyword>
<comment type="catalytic activity">
    <reaction evidence="12">
        <text>ssDNA + n NTP = ssDNA/pppN(pN)n-1 hybrid + (n-1) diphosphate.</text>
        <dbReference type="EC" id="2.7.7.101"/>
    </reaction>
</comment>
<evidence type="ECO:0000256" key="7">
    <source>
        <dbReference type="ARBA" id="ARBA00022771"/>
    </source>
</evidence>
<dbReference type="CDD" id="cd03364">
    <property type="entry name" value="TOPRIM_DnaG_primases"/>
    <property type="match status" value="1"/>
</dbReference>